<keyword evidence="3" id="KW-1185">Reference proteome</keyword>
<evidence type="ECO:0000259" key="1">
    <source>
        <dbReference type="PROSITE" id="PS51471"/>
    </source>
</evidence>
<proteinExistence type="predicted"/>
<evidence type="ECO:0000313" key="2">
    <source>
        <dbReference type="EMBL" id="NYE80930.1"/>
    </source>
</evidence>
<dbReference type="Proteomes" id="UP000542125">
    <property type="component" value="Unassembled WGS sequence"/>
</dbReference>
<comment type="caution">
    <text evidence="2">The sequence shown here is derived from an EMBL/GenBank/DDBJ whole genome shotgun (WGS) entry which is preliminary data.</text>
</comment>
<dbReference type="EMBL" id="JACBYR010000001">
    <property type="protein sequence ID" value="NYE80930.1"/>
    <property type="molecule type" value="Genomic_DNA"/>
</dbReference>
<dbReference type="PANTHER" id="PTHR12463:SF1">
    <property type="entry name" value="2-OXOGLUTARATE AND FE-DEPENDENT OXYGENASE FAMILY PROTEIN"/>
    <property type="match status" value="1"/>
</dbReference>
<dbReference type="PANTHER" id="PTHR12463">
    <property type="entry name" value="OXYGENASE-RELATED"/>
    <property type="match status" value="1"/>
</dbReference>
<organism evidence="2 3">
    <name type="scientific">Pigmentiphaga litoralis</name>
    <dbReference type="NCBI Taxonomy" id="516702"/>
    <lineage>
        <taxon>Bacteria</taxon>
        <taxon>Pseudomonadati</taxon>
        <taxon>Pseudomonadota</taxon>
        <taxon>Betaproteobacteria</taxon>
        <taxon>Burkholderiales</taxon>
        <taxon>Alcaligenaceae</taxon>
        <taxon>Pigmentiphaga</taxon>
    </lineage>
</organism>
<reference evidence="2 3" key="1">
    <citation type="submission" date="2020-07" db="EMBL/GenBank/DDBJ databases">
        <title>Genomic Encyclopedia of Type Strains, Phase IV (KMG-V): Genome sequencing to study the core and pangenomes of soil and plant-associated prokaryotes.</title>
        <authorList>
            <person name="Whitman W."/>
        </authorList>
    </citation>
    <scope>NUCLEOTIDE SEQUENCE [LARGE SCALE GENOMIC DNA]</scope>
    <source>
        <strain evidence="2 3">SAS40</strain>
    </source>
</reference>
<dbReference type="SUPFAM" id="SSF51197">
    <property type="entry name" value="Clavaminate synthase-like"/>
    <property type="match status" value="1"/>
</dbReference>
<dbReference type="Gene3D" id="2.60.120.590">
    <property type="entry name" value="Alpha-ketoglutarate-dependent dioxygenase AlkB-like"/>
    <property type="match status" value="1"/>
</dbReference>
<dbReference type="InterPro" id="IPR005123">
    <property type="entry name" value="Oxoglu/Fe-dep_dioxygenase_dom"/>
</dbReference>
<keyword evidence="2" id="KW-0223">Dioxygenase</keyword>
<dbReference type="GO" id="GO:0032451">
    <property type="term" value="F:demethylase activity"/>
    <property type="evidence" value="ECO:0007669"/>
    <property type="project" value="TreeGrafter"/>
</dbReference>
<sequence>MPTSPAAQGLLFEDEAADWAPSPPAAPPGFRYEAGFLSPDEEAGLLAHISGLPFEAMRYKQYVAQRRIVSYGGRFDFDRNALLAADAAPPWLQPLRERIAAWAGLPTEAFTQILVAEYSVGTPLGWHRDVPDFEDVVGVSLASDATMRFRPYRREARVPSPALPRSRSRTAVLKQVLAPRSIYLMQGPARWDWQHSVSPTLSLRYSITFRTSARRAVL</sequence>
<keyword evidence="2" id="KW-0560">Oxidoreductase</keyword>
<dbReference type="InterPro" id="IPR037151">
    <property type="entry name" value="AlkB-like_sf"/>
</dbReference>
<dbReference type="PROSITE" id="PS51471">
    <property type="entry name" value="FE2OG_OXY"/>
    <property type="match status" value="1"/>
</dbReference>
<feature type="domain" description="Fe2OG dioxygenase" evidence="1">
    <location>
        <begin position="109"/>
        <end position="213"/>
    </location>
</feature>
<name>A0A7Y9IPZ6_9BURK</name>
<protein>
    <submittedName>
        <fullName evidence="2">Alkylated DNA repair dioxygenase AlkB</fullName>
    </submittedName>
</protein>
<evidence type="ECO:0000313" key="3">
    <source>
        <dbReference type="Proteomes" id="UP000542125"/>
    </source>
</evidence>
<dbReference type="InterPro" id="IPR027450">
    <property type="entry name" value="AlkB-like"/>
</dbReference>
<dbReference type="GO" id="GO:0070988">
    <property type="term" value="P:demethylation"/>
    <property type="evidence" value="ECO:0007669"/>
    <property type="project" value="InterPro"/>
</dbReference>
<dbReference type="RefSeq" id="WP_179582478.1">
    <property type="nucleotide sequence ID" value="NZ_JACBYR010000001.1"/>
</dbReference>
<dbReference type="Pfam" id="PF13532">
    <property type="entry name" value="2OG-FeII_Oxy_2"/>
    <property type="match status" value="1"/>
</dbReference>
<gene>
    <name evidence="2" type="ORF">FHW18_000201</name>
</gene>
<dbReference type="GO" id="GO:0051213">
    <property type="term" value="F:dioxygenase activity"/>
    <property type="evidence" value="ECO:0007669"/>
    <property type="project" value="UniProtKB-KW"/>
</dbReference>
<dbReference type="AlphaFoldDB" id="A0A7Y9IPZ6"/>
<accession>A0A7Y9IPZ6</accession>
<dbReference type="InterPro" id="IPR032857">
    <property type="entry name" value="ALKBH4"/>
</dbReference>